<sequence length="190" mass="21102">MAVGLIISKGTYAPVRQTVRDPLASSLFASVDGDFSSTRVANEILIGFQRQLANASKYGENANIYKITAVGIWFGQNVGAEHEKPLICKRNFFRSQDETRRHKLNRLHLYGLYARISFICIPLAVGLSMQGETWWVNISFGEVQCGAKFYSQMSQDSVWSQLTDASKYGKDSGIRIRILGSKGNEVQAVG</sequence>
<evidence type="ECO:0000313" key="2">
    <source>
        <dbReference type="Proteomes" id="UP000499080"/>
    </source>
</evidence>
<reference evidence="1 2" key="1">
    <citation type="journal article" date="2019" name="Sci. Rep.">
        <title>Orb-weaving spider Araneus ventricosus genome elucidates the spidroin gene catalogue.</title>
        <authorList>
            <person name="Kono N."/>
            <person name="Nakamura H."/>
            <person name="Ohtoshi R."/>
            <person name="Moran D.A.P."/>
            <person name="Shinohara A."/>
            <person name="Yoshida Y."/>
            <person name="Fujiwara M."/>
            <person name="Mori M."/>
            <person name="Tomita M."/>
            <person name="Arakawa K."/>
        </authorList>
    </citation>
    <scope>NUCLEOTIDE SEQUENCE [LARGE SCALE GENOMIC DNA]</scope>
</reference>
<gene>
    <name evidence="1" type="ORF">AVEN_183421_1</name>
</gene>
<organism evidence="1 2">
    <name type="scientific">Araneus ventricosus</name>
    <name type="common">Orbweaver spider</name>
    <name type="synonym">Epeira ventricosa</name>
    <dbReference type="NCBI Taxonomy" id="182803"/>
    <lineage>
        <taxon>Eukaryota</taxon>
        <taxon>Metazoa</taxon>
        <taxon>Ecdysozoa</taxon>
        <taxon>Arthropoda</taxon>
        <taxon>Chelicerata</taxon>
        <taxon>Arachnida</taxon>
        <taxon>Araneae</taxon>
        <taxon>Araneomorphae</taxon>
        <taxon>Entelegynae</taxon>
        <taxon>Araneoidea</taxon>
        <taxon>Araneidae</taxon>
        <taxon>Araneus</taxon>
    </lineage>
</organism>
<name>A0A4Y2Q1Y3_ARAVE</name>
<keyword evidence="2" id="KW-1185">Reference proteome</keyword>
<protein>
    <submittedName>
        <fullName evidence="1">Uncharacterized protein</fullName>
    </submittedName>
</protein>
<dbReference type="AlphaFoldDB" id="A0A4Y2Q1Y3"/>
<dbReference type="EMBL" id="BGPR01012747">
    <property type="protein sequence ID" value="GBN57491.1"/>
    <property type="molecule type" value="Genomic_DNA"/>
</dbReference>
<evidence type="ECO:0000313" key="1">
    <source>
        <dbReference type="EMBL" id="GBN57491.1"/>
    </source>
</evidence>
<comment type="caution">
    <text evidence="1">The sequence shown here is derived from an EMBL/GenBank/DDBJ whole genome shotgun (WGS) entry which is preliminary data.</text>
</comment>
<proteinExistence type="predicted"/>
<accession>A0A4Y2Q1Y3</accession>
<dbReference type="Proteomes" id="UP000499080">
    <property type="component" value="Unassembled WGS sequence"/>
</dbReference>